<protein>
    <submittedName>
        <fullName evidence="3">Uncharacterized protein</fullName>
    </submittedName>
</protein>
<evidence type="ECO:0000313" key="4">
    <source>
        <dbReference type="Proteomes" id="UP000230233"/>
    </source>
</evidence>
<name>A0A2G5VPZ4_9PELO</name>
<comment type="caution">
    <text evidence="3">The sequence shown here is derived from an EMBL/GenBank/DDBJ whole genome shotgun (WGS) entry which is preliminary data.</text>
</comment>
<evidence type="ECO:0000256" key="2">
    <source>
        <dbReference type="SAM" id="Phobius"/>
    </source>
</evidence>
<dbReference type="Proteomes" id="UP000230233">
    <property type="component" value="Chromosome I"/>
</dbReference>
<proteinExistence type="predicted"/>
<dbReference type="EMBL" id="PDUG01000001">
    <property type="protein sequence ID" value="PIC53717.1"/>
    <property type="molecule type" value="Genomic_DNA"/>
</dbReference>
<sequence>MVLPTHRTNEKPNDGKNSSFVIEEPNSKKQIWYHWFNTRFRQYMILEILLTISLIMIFYRLQTISNQNNQVIEIVSSINSRMIILEGKIISGKPNDF</sequence>
<accession>A0A2G5VPZ4</accession>
<keyword evidence="2" id="KW-0812">Transmembrane</keyword>
<reference evidence="4" key="1">
    <citation type="submission" date="2017-10" db="EMBL/GenBank/DDBJ databases">
        <title>Rapid genome shrinkage in a self-fertile nematode reveals novel sperm competition proteins.</title>
        <authorList>
            <person name="Yin D."/>
            <person name="Schwarz E.M."/>
            <person name="Thomas C.G."/>
            <person name="Felde R.L."/>
            <person name="Korf I.F."/>
            <person name="Cutter A.D."/>
            <person name="Schartner C.M."/>
            <person name="Ralston E.J."/>
            <person name="Meyer B.J."/>
            <person name="Haag E.S."/>
        </authorList>
    </citation>
    <scope>NUCLEOTIDE SEQUENCE [LARGE SCALE GENOMIC DNA]</scope>
    <source>
        <strain evidence="4">JU1422</strain>
    </source>
</reference>
<feature type="transmembrane region" description="Helical" evidence="2">
    <location>
        <begin position="40"/>
        <end position="59"/>
    </location>
</feature>
<feature type="region of interest" description="Disordered" evidence="1">
    <location>
        <begin position="1"/>
        <end position="21"/>
    </location>
</feature>
<keyword evidence="2" id="KW-1133">Transmembrane helix</keyword>
<dbReference type="AlphaFoldDB" id="A0A2G5VPZ4"/>
<keyword evidence="2" id="KW-0472">Membrane</keyword>
<keyword evidence="4" id="KW-1185">Reference proteome</keyword>
<evidence type="ECO:0000313" key="3">
    <source>
        <dbReference type="EMBL" id="PIC53717.1"/>
    </source>
</evidence>
<evidence type="ECO:0000256" key="1">
    <source>
        <dbReference type="SAM" id="MobiDB-lite"/>
    </source>
</evidence>
<gene>
    <name evidence="3" type="primary">Cnig_chr_I.g330</name>
    <name evidence="3" type="ORF">B9Z55_000330</name>
</gene>
<organism evidence="3 4">
    <name type="scientific">Caenorhabditis nigoni</name>
    <dbReference type="NCBI Taxonomy" id="1611254"/>
    <lineage>
        <taxon>Eukaryota</taxon>
        <taxon>Metazoa</taxon>
        <taxon>Ecdysozoa</taxon>
        <taxon>Nematoda</taxon>
        <taxon>Chromadorea</taxon>
        <taxon>Rhabditida</taxon>
        <taxon>Rhabditina</taxon>
        <taxon>Rhabditomorpha</taxon>
        <taxon>Rhabditoidea</taxon>
        <taxon>Rhabditidae</taxon>
        <taxon>Peloderinae</taxon>
        <taxon>Caenorhabditis</taxon>
    </lineage>
</organism>